<sequence>MSGSGGWDQGLGHLRAVFDARSAGDASMAARRAASAAGPALPDWAGAGYERWSLRRAQRRAGRGRRWARRWSAGSATLWAAVAALSTVPAVLDRWEWLLLGAVSAARAALAGRELAELGRDEDALPMPTAAAPGPWELRGSAAAEPLRRGEAALVALAAMTRSIAESPARVLLRGGVAGGAELVDGLRAGAVRVVACESAARAVAHPDRRAELLRTRDGLVATMTTSVATFDDLLVAAAEAVGSVSTAAPGLERLRADTEVLREYAAALRALTG</sequence>
<accession>A0A2I2KTS7</accession>
<dbReference type="Pfam" id="PF25587">
    <property type="entry name" value="Rv2743c"/>
    <property type="match status" value="1"/>
</dbReference>
<evidence type="ECO:0000313" key="2">
    <source>
        <dbReference type="Proteomes" id="UP000234331"/>
    </source>
</evidence>
<gene>
    <name evidence="1" type="ORF">FRACA_30076</name>
</gene>
<organism evidence="1 2">
    <name type="scientific">Frankia canadensis</name>
    <dbReference type="NCBI Taxonomy" id="1836972"/>
    <lineage>
        <taxon>Bacteria</taxon>
        <taxon>Bacillati</taxon>
        <taxon>Actinomycetota</taxon>
        <taxon>Actinomycetes</taxon>
        <taxon>Frankiales</taxon>
        <taxon>Frankiaceae</taxon>
        <taxon>Frankia</taxon>
    </lineage>
</organism>
<dbReference type="AlphaFoldDB" id="A0A2I2KTS7"/>
<dbReference type="NCBIfam" id="NF047839">
    <property type="entry name" value="PspM_Rv2743c"/>
    <property type="match status" value="1"/>
</dbReference>
<name>A0A2I2KTS7_9ACTN</name>
<dbReference type="OrthoDB" id="3214457at2"/>
<dbReference type="Proteomes" id="UP000234331">
    <property type="component" value="Unassembled WGS sequence"/>
</dbReference>
<dbReference type="InterPro" id="IPR057952">
    <property type="entry name" value="Rv2743c-like"/>
</dbReference>
<dbReference type="EMBL" id="FZMO01000223">
    <property type="protein sequence ID" value="SNQ49073.1"/>
    <property type="molecule type" value="Genomic_DNA"/>
</dbReference>
<dbReference type="RefSeq" id="WP_101832624.1">
    <property type="nucleotide sequence ID" value="NZ_FZMO01000223.1"/>
</dbReference>
<keyword evidence="2" id="KW-1185">Reference proteome</keyword>
<protein>
    <submittedName>
        <fullName evidence="1">Uncharacterized protein</fullName>
    </submittedName>
</protein>
<reference evidence="1 2" key="1">
    <citation type="submission" date="2017-06" db="EMBL/GenBank/DDBJ databases">
        <authorList>
            <person name="Kim H.J."/>
            <person name="Triplett B.A."/>
        </authorList>
    </citation>
    <scope>NUCLEOTIDE SEQUENCE [LARGE SCALE GENOMIC DNA]</scope>
    <source>
        <strain evidence="1">FRACA_ARgP5</strain>
    </source>
</reference>
<evidence type="ECO:0000313" key="1">
    <source>
        <dbReference type="EMBL" id="SNQ49073.1"/>
    </source>
</evidence>
<proteinExistence type="predicted"/>